<reference evidence="2 3" key="1">
    <citation type="submission" date="2022-05" db="EMBL/GenBank/DDBJ databases">
        <authorList>
            <consortium name="Genoscope - CEA"/>
            <person name="William W."/>
        </authorList>
    </citation>
    <scope>NUCLEOTIDE SEQUENCE [LARGE SCALE GENOMIC DNA]</scope>
</reference>
<evidence type="ECO:0000259" key="1">
    <source>
        <dbReference type="Pfam" id="PF20231"/>
    </source>
</evidence>
<keyword evidence="3" id="KW-1185">Reference proteome</keyword>
<evidence type="ECO:0000313" key="3">
    <source>
        <dbReference type="Proteomes" id="UP001159427"/>
    </source>
</evidence>
<evidence type="ECO:0000313" key="2">
    <source>
        <dbReference type="EMBL" id="CAH3145941.1"/>
    </source>
</evidence>
<feature type="domain" description="DUF6589" evidence="1">
    <location>
        <begin position="497"/>
        <end position="966"/>
    </location>
</feature>
<organism evidence="2 3">
    <name type="scientific">Porites evermanni</name>
    <dbReference type="NCBI Taxonomy" id="104178"/>
    <lineage>
        <taxon>Eukaryota</taxon>
        <taxon>Metazoa</taxon>
        <taxon>Cnidaria</taxon>
        <taxon>Anthozoa</taxon>
        <taxon>Hexacorallia</taxon>
        <taxon>Scleractinia</taxon>
        <taxon>Fungiina</taxon>
        <taxon>Poritidae</taxon>
        <taxon>Porites</taxon>
    </lineage>
</organism>
<comment type="caution">
    <text evidence="2">The sequence shown here is derived from an EMBL/GenBank/DDBJ whole genome shotgun (WGS) entry which is preliminary data.</text>
</comment>
<sequence>MFLTSTPKKAVLSQTNLIKCLICTEVLETSDRIAVFGRSQWDLRGTLCKTLGGELQSSNEDLQYVCKRKCYPKLKKIEKMMSNLKSLEDELRAEMSKNTVVRIKRGLSQDQTQDLPVARTLEAKPVKKALFAPSNLPQNQTRFPSPLTAVKSLTGPPPTVSMVGYTAVRHSSVPVVVRAFPACVNIGRNFFLPASQLSTSQQLLPDKRGAANRETVPKTNLDKDPCVQVTLNYPGCAREFKATLGADLQTLGKALARRGTYKQIADAAFRCSSLKTFLIKKTLQALGKECNDLCSRKKPSMLRKSGPDEMENFSFQKLCEEWKQRAPLFYSFLTTCATVKEKGCDWTPAMAVAGSTLLKNRNMHMNATASLISLMVRQSATQKLVQRLNSMKLSVSSKTSLKKLDSYGHKFDEKLKELQHLQAKVISSPEEFKHEHTDGTFKIVLDNIDLRIATRDMTSDRQNKDIHWVNHSAIKNRVTLGSRKREQLELSQLDNCQLLPSASDHEKLRRDFTYLVSRVLVEHLPCLEFLQSVCVKHIPHQFSKEMAKKTEKVLLGVIFKSENKSEEMLDILKQIRSYSPNLENADQTLRRSIPIVGDQLTVERGVNVIQAVQNSYTPEEKLEGIHMEIADWHTAVTFLNVFFKRHYSTISDTDKGTLFADRNLINRRNVTADVHSNWVHCKAFAILEIKARIIAAAMLVLGMKKISDQPTHNLSPVAARSGNDQEKKHYLMKLSGQIVDQFVIDQHSLNSFLDGILSEQEKNDAVNNQELTTDGRFPCRSPGCNNSFKYDGKRRRDHELTHDPPPKGSLSDLDDDDDVFNYNCSLLAQGLLFLNFLDSTSEGDGDRSIRCWKFFLLHFKEDKSTTKYALEALYLLLQVYSLLPPAEAHSLVWNRTVNNKGGPGKNVAIDLDLEHDNNDLKQPIKNLGPNVTEDAVRRISNGQQKSKQMLSCMDREILVKQRSGKHVSADYSKDLRAVVNSLIEESVFCRTPGRHYKHFSNFVRDPLSRLDMSNLYQWINKHKKNIDLARKAR</sequence>
<dbReference type="Proteomes" id="UP001159427">
    <property type="component" value="Unassembled WGS sequence"/>
</dbReference>
<accession>A0ABN8PL16</accession>
<dbReference type="EMBL" id="CALNXI010000902">
    <property type="protein sequence ID" value="CAH3145941.1"/>
    <property type="molecule type" value="Genomic_DNA"/>
</dbReference>
<gene>
    <name evidence="2" type="ORF">PEVE_00043798</name>
</gene>
<name>A0ABN8PL16_9CNID</name>
<protein>
    <recommendedName>
        <fullName evidence="1">DUF6589 domain-containing protein</fullName>
    </recommendedName>
</protein>
<proteinExistence type="predicted"/>
<dbReference type="InterPro" id="IPR046496">
    <property type="entry name" value="DUF6589"/>
</dbReference>
<dbReference type="Pfam" id="PF20231">
    <property type="entry name" value="DUF6589"/>
    <property type="match status" value="1"/>
</dbReference>